<evidence type="ECO:0000259" key="11">
    <source>
        <dbReference type="SMART" id="SM00756"/>
    </source>
</evidence>
<dbReference type="GO" id="GO:0016020">
    <property type="term" value="C:membrane"/>
    <property type="evidence" value="ECO:0007669"/>
    <property type="project" value="UniProtKB-SubCell"/>
</dbReference>
<dbReference type="SMART" id="SM00756">
    <property type="entry name" value="VKc"/>
    <property type="match status" value="1"/>
</dbReference>
<evidence type="ECO:0000313" key="12">
    <source>
        <dbReference type="EMBL" id="GGI13698.1"/>
    </source>
</evidence>
<feature type="transmembrane region" description="Helical" evidence="10">
    <location>
        <begin position="195"/>
        <end position="215"/>
    </location>
</feature>
<evidence type="ECO:0000313" key="13">
    <source>
        <dbReference type="Proteomes" id="UP000619536"/>
    </source>
</evidence>
<keyword evidence="3 10" id="KW-0812">Transmembrane</keyword>
<evidence type="ECO:0000256" key="10">
    <source>
        <dbReference type="SAM" id="Phobius"/>
    </source>
</evidence>
<dbReference type="RefSeq" id="WP_188354845.1">
    <property type="nucleotide sequence ID" value="NZ_BMDH01000001.1"/>
</dbReference>
<comment type="similarity">
    <text evidence="2">Belongs to the VKOR family.</text>
</comment>
<evidence type="ECO:0000256" key="4">
    <source>
        <dbReference type="ARBA" id="ARBA00022719"/>
    </source>
</evidence>
<dbReference type="AlphaFoldDB" id="A0A8J3ANT0"/>
<proteinExistence type="inferred from homology"/>
<dbReference type="Proteomes" id="UP000619536">
    <property type="component" value="Unassembled WGS sequence"/>
</dbReference>
<accession>A0A8J3ANT0</accession>
<evidence type="ECO:0000256" key="5">
    <source>
        <dbReference type="ARBA" id="ARBA00022989"/>
    </source>
</evidence>
<evidence type="ECO:0000256" key="8">
    <source>
        <dbReference type="ARBA" id="ARBA00023157"/>
    </source>
</evidence>
<keyword evidence="6" id="KW-0560">Oxidoreductase</keyword>
<comment type="caution">
    <text evidence="12">The sequence shown here is derived from an EMBL/GenBank/DDBJ whole genome shotgun (WGS) entry which is preliminary data.</text>
</comment>
<name>A0A8J3ANT0_9BIFI</name>
<evidence type="ECO:0000256" key="2">
    <source>
        <dbReference type="ARBA" id="ARBA00006214"/>
    </source>
</evidence>
<evidence type="ECO:0000256" key="7">
    <source>
        <dbReference type="ARBA" id="ARBA00023136"/>
    </source>
</evidence>
<dbReference type="Pfam" id="PF07884">
    <property type="entry name" value="VKOR"/>
    <property type="match status" value="1"/>
</dbReference>
<reference evidence="12" key="2">
    <citation type="submission" date="2020-09" db="EMBL/GenBank/DDBJ databases">
        <authorList>
            <person name="Sun Q."/>
            <person name="Sedlacek I."/>
        </authorList>
    </citation>
    <scope>NUCLEOTIDE SEQUENCE</scope>
    <source>
        <strain evidence="12">CCM 8606</strain>
    </source>
</reference>
<sequence>MEQITTSDYRQPKGWRHNATWLYAVMLIASICAFMASLILSADTLQLARHPDQQLGCDVNGAVSCSTVAQSWQAEIIHFGGLSYPNAFFGIAAEAVFITVAVLGLSKVVFPRWFAWCTWAGNLCAFAYAYWLFSQSAFVIHALCPWCLVLMFTTTIQFIAQSHATVTVQGIPQSEGRFASWQRALQTYYRLGADLLVDVLWIAVVVAIILIKYGAAIL</sequence>
<dbReference type="GO" id="GO:0048038">
    <property type="term" value="F:quinone binding"/>
    <property type="evidence" value="ECO:0007669"/>
    <property type="project" value="UniProtKB-KW"/>
</dbReference>
<feature type="transmembrane region" description="Helical" evidence="10">
    <location>
        <begin position="113"/>
        <end position="133"/>
    </location>
</feature>
<comment type="subcellular location">
    <subcellularLocation>
        <location evidence="1">Membrane</location>
        <topology evidence="1">Multi-pass membrane protein</topology>
    </subcellularLocation>
</comment>
<gene>
    <name evidence="12" type="ORF">GCM10007377_07260</name>
</gene>
<keyword evidence="8" id="KW-1015">Disulfide bond</keyword>
<dbReference type="GO" id="GO:0016491">
    <property type="term" value="F:oxidoreductase activity"/>
    <property type="evidence" value="ECO:0007669"/>
    <property type="project" value="UniProtKB-KW"/>
</dbReference>
<dbReference type="InterPro" id="IPR041714">
    <property type="entry name" value="VKOR_Actinobacteria"/>
</dbReference>
<evidence type="ECO:0000256" key="9">
    <source>
        <dbReference type="ARBA" id="ARBA00023284"/>
    </source>
</evidence>
<evidence type="ECO:0000256" key="6">
    <source>
        <dbReference type="ARBA" id="ARBA00023002"/>
    </source>
</evidence>
<evidence type="ECO:0000256" key="3">
    <source>
        <dbReference type="ARBA" id="ARBA00022692"/>
    </source>
</evidence>
<evidence type="ECO:0000256" key="1">
    <source>
        <dbReference type="ARBA" id="ARBA00004141"/>
    </source>
</evidence>
<keyword evidence="9" id="KW-0676">Redox-active center</keyword>
<feature type="transmembrane region" description="Helical" evidence="10">
    <location>
        <begin position="87"/>
        <end position="106"/>
    </location>
</feature>
<dbReference type="Gene3D" id="1.20.1440.130">
    <property type="entry name" value="VKOR domain"/>
    <property type="match status" value="1"/>
</dbReference>
<feature type="transmembrane region" description="Helical" evidence="10">
    <location>
        <begin position="139"/>
        <end position="160"/>
    </location>
</feature>
<protein>
    <submittedName>
        <fullName evidence="12">Membrane protein</fullName>
    </submittedName>
</protein>
<feature type="transmembrane region" description="Helical" evidence="10">
    <location>
        <begin position="21"/>
        <end position="42"/>
    </location>
</feature>
<dbReference type="EMBL" id="BMDH01000001">
    <property type="protein sequence ID" value="GGI13698.1"/>
    <property type="molecule type" value="Genomic_DNA"/>
</dbReference>
<keyword evidence="4" id="KW-0874">Quinone</keyword>
<reference evidence="12" key="1">
    <citation type="journal article" date="2014" name="Int. J. Syst. Evol. Microbiol.">
        <title>Complete genome sequence of Corynebacterium casei LMG S-19264T (=DSM 44701T), isolated from a smear-ripened cheese.</title>
        <authorList>
            <consortium name="US DOE Joint Genome Institute (JGI-PGF)"/>
            <person name="Walter F."/>
            <person name="Albersmeier A."/>
            <person name="Kalinowski J."/>
            <person name="Ruckert C."/>
        </authorList>
    </citation>
    <scope>NUCLEOTIDE SEQUENCE</scope>
    <source>
        <strain evidence="12">CCM 8606</strain>
    </source>
</reference>
<keyword evidence="7 10" id="KW-0472">Membrane</keyword>
<keyword evidence="5 10" id="KW-1133">Transmembrane helix</keyword>
<feature type="domain" description="Vitamin K epoxide reductase" evidence="11">
    <location>
        <begin position="19"/>
        <end position="165"/>
    </location>
</feature>
<dbReference type="CDD" id="cd12922">
    <property type="entry name" value="VKOR_5"/>
    <property type="match status" value="1"/>
</dbReference>
<organism evidence="12 13">
    <name type="scientific">Galliscardovia ingluviei</name>
    <dbReference type="NCBI Taxonomy" id="1769422"/>
    <lineage>
        <taxon>Bacteria</taxon>
        <taxon>Bacillati</taxon>
        <taxon>Actinomycetota</taxon>
        <taxon>Actinomycetes</taxon>
        <taxon>Bifidobacteriales</taxon>
        <taxon>Bifidobacteriaceae</taxon>
        <taxon>Galliscardovia</taxon>
    </lineage>
</organism>
<keyword evidence="13" id="KW-1185">Reference proteome</keyword>
<dbReference type="InterPro" id="IPR012932">
    <property type="entry name" value="VKOR"/>
</dbReference>
<dbReference type="InterPro" id="IPR038354">
    <property type="entry name" value="VKOR_sf"/>
</dbReference>